<dbReference type="InterPro" id="IPR005860">
    <property type="entry name" value="CobD"/>
</dbReference>
<dbReference type="InterPro" id="IPR015421">
    <property type="entry name" value="PyrdxlP-dep_Trfase_major"/>
</dbReference>
<dbReference type="Pfam" id="PF00155">
    <property type="entry name" value="Aminotran_1_2"/>
    <property type="match status" value="1"/>
</dbReference>
<name>A0A2N7UEC7_9GAMM</name>
<dbReference type="UniPathway" id="UPA00148"/>
<dbReference type="Gene3D" id="3.40.640.10">
    <property type="entry name" value="Type I PLP-dependent aspartate aminotransferase-like (Major domain)"/>
    <property type="match status" value="1"/>
</dbReference>
<dbReference type="OrthoDB" id="9813612at2"/>
<evidence type="ECO:0000256" key="1">
    <source>
        <dbReference type="ARBA" id="ARBA00001933"/>
    </source>
</evidence>
<proteinExistence type="predicted"/>
<keyword evidence="6" id="KW-0663">Pyridoxal phosphate</keyword>
<keyword evidence="12" id="KW-1185">Reference proteome</keyword>
<dbReference type="GO" id="GO:0009236">
    <property type="term" value="P:cobalamin biosynthetic process"/>
    <property type="evidence" value="ECO:0007669"/>
    <property type="project" value="UniProtKB-UniPathway"/>
</dbReference>
<evidence type="ECO:0000256" key="8">
    <source>
        <dbReference type="ARBA" id="ARBA00029996"/>
    </source>
</evidence>
<sequence>MVGLSLDDDRWPRHGGQAAALLARFGLPHDQPLIDFSANLNPLGPPAWVPERLAELAAGLAHYPDPGYPRAREAIARHEGVAVEQVLLTNGGAEAIFLTAALHPGGRAAVLQPSFGEYTRACAAHGLAVSSLAMTAPDFRLDPEAVEARLGDCDLLFLCRPNNPTGTLSPWMAVETLLGMARRQNCRVVIDEAFIDFVDAPGERLSPLLAGFDNLILLRSLTKLYTLPGLRLGYVLAGEETMRRLQDHQPPWSVNHLAAELVEDLLADEDFLVRTQAWLREERPRFQSRLASLGLEVMPSQANFCLVRQNTGPAAADALLGRLLHAGILARHTHDFSGLDGSWLRLALRGRADNDRLFAALAAEISP</sequence>
<feature type="domain" description="Aminotransferase class I/classII large" evidence="10">
    <location>
        <begin position="33"/>
        <end position="359"/>
    </location>
</feature>
<dbReference type="PANTHER" id="PTHR42885">
    <property type="entry name" value="HISTIDINOL-PHOSPHATE AMINOTRANSFERASE-RELATED"/>
    <property type="match status" value="1"/>
</dbReference>
<dbReference type="GO" id="GO:0048472">
    <property type="term" value="F:threonine-phosphate decarboxylase activity"/>
    <property type="evidence" value="ECO:0007669"/>
    <property type="project" value="UniProtKB-EC"/>
</dbReference>
<dbReference type="CDD" id="cd00609">
    <property type="entry name" value="AAT_like"/>
    <property type="match status" value="1"/>
</dbReference>
<dbReference type="SUPFAM" id="SSF53383">
    <property type="entry name" value="PLP-dependent transferases"/>
    <property type="match status" value="1"/>
</dbReference>
<dbReference type="InterPro" id="IPR004839">
    <property type="entry name" value="Aminotransferase_I/II_large"/>
</dbReference>
<evidence type="ECO:0000256" key="2">
    <source>
        <dbReference type="ARBA" id="ARBA00003444"/>
    </source>
</evidence>
<comment type="cofactor">
    <cofactor evidence="1">
        <name>pyridoxal 5'-phosphate</name>
        <dbReference type="ChEBI" id="CHEBI:597326"/>
    </cofactor>
</comment>
<keyword evidence="5" id="KW-0169">Cobalamin biosynthesis</keyword>
<dbReference type="GO" id="GO:0030170">
    <property type="term" value="F:pyridoxal phosphate binding"/>
    <property type="evidence" value="ECO:0007669"/>
    <property type="project" value="InterPro"/>
</dbReference>
<protein>
    <recommendedName>
        <fullName evidence="4">threonine-phosphate decarboxylase</fullName>
        <ecNumber evidence="4">4.1.1.81</ecNumber>
    </recommendedName>
    <alternativeName>
        <fullName evidence="8">L-threonine-O-3-phosphate decarboxylase</fullName>
    </alternativeName>
</protein>
<dbReference type="PANTHER" id="PTHR42885:SF1">
    <property type="entry name" value="THREONINE-PHOSPHATE DECARBOXYLASE"/>
    <property type="match status" value="1"/>
</dbReference>
<evidence type="ECO:0000256" key="9">
    <source>
        <dbReference type="ARBA" id="ARBA00048531"/>
    </source>
</evidence>
<dbReference type="InterPro" id="IPR015424">
    <property type="entry name" value="PyrdxlP-dep_Trfase"/>
</dbReference>
<gene>
    <name evidence="11" type="ORF">C1H69_00270</name>
</gene>
<evidence type="ECO:0000256" key="3">
    <source>
        <dbReference type="ARBA" id="ARBA00004953"/>
    </source>
</evidence>
<dbReference type="InterPro" id="IPR015422">
    <property type="entry name" value="PyrdxlP-dep_Trfase_small"/>
</dbReference>
<dbReference type="NCBIfam" id="TIGR01140">
    <property type="entry name" value="L_thr_O3P_dcar"/>
    <property type="match status" value="1"/>
</dbReference>
<evidence type="ECO:0000256" key="4">
    <source>
        <dbReference type="ARBA" id="ARBA00012285"/>
    </source>
</evidence>
<keyword evidence="7" id="KW-0456">Lyase</keyword>
<evidence type="ECO:0000256" key="5">
    <source>
        <dbReference type="ARBA" id="ARBA00022573"/>
    </source>
</evidence>
<comment type="caution">
    <text evidence="11">The sequence shown here is derived from an EMBL/GenBank/DDBJ whole genome shotgun (WGS) entry which is preliminary data.</text>
</comment>
<evidence type="ECO:0000259" key="10">
    <source>
        <dbReference type="Pfam" id="PF00155"/>
    </source>
</evidence>
<comment type="function">
    <text evidence="2">Decarboxylates L-threonine-O-3-phosphate to yield (R)-1-amino-2-propanol O-2-phosphate, the precursor for the linkage between the nucleotide loop and the corrin ring in cobalamin.</text>
</comment>
<accession>A0A2N7UEC7</accession>
<comment type="catalytic activity">
    <reaction evidence="9">
        <text>O-phospho-L-threonine + H(+) = (R)-1-aminopropan-2-yl phosphate + CO2</text>
        <dbReference type="Rhea" id="RHEA:11492"/>
        <dbReference type="ChEBI" id="CHEBI:15378"/>
        <dbReference type="ChEBI" id="CHEBI:16526"/>
        <dbReference type="ChEBI" id="CHEBI:58563"/>
        <dbReference type="ChEBI" id="CHEBI:58675"/>
        <dbReference type="EC" id="4.1.1.81"/>
    </reaction>
</comment>
<organism evidence="11 12">
    <name type="scientific">Billgrantia endophytica</name>
    <dbReference type="NCBI Taxonomy" id="2033802"/>
    <lineage>
        <taxon>Bacteria</taxon>
        <taxon>Pseudomonadati</taxon>
        <taxon>Pseudomonadota</taxon>
        <taxon>Gammaproteobacteria</taxon>
        <taxon>Oceanospirillales</taxon>
        <taxon>Halomonadaceae</taxon>
        <taxon>Billgrantia</taxon>
    </lineage>
</organism>
<dbReference type="EC" id="4.1.1.81" evidence="4"/>
<evidence type="ECO:0000256" key="6">
    <source>
        <dbReference type="ARBA" id="ARBA00022898"/>
    </source>
</evidence>
<dbReference type="Proteomes" id="UP000235803">
    <property type="component" value="Unassembled WGS sequence"/>
</dbReference>
<dbReference type="Gene3D" id="3.90.1150.10">
    <property type="entry name" value="Aspartate Aminotransferase, domain 1"/>
    <property type="match status" value="1"/>
</dbReference>
<comment type="pathway">
    <text evidence="3">Cofactor biosynthesis; adenosylcobalamin biosynthesis.</text>
</comment>
<dbReference type="EMBL" id="PNRF01000001">
    <property type="protein sequence ID" value="PMR78741.1"/>
    <property type="molecule type" value="Genomic_DNA"/>
</dbReference>
<dbReference type="AlphaFoldDB" id="A0A2N7UEC7"/>
<evidence type="ECO:0000256" key="7">
    <source>
        <dbReference type="ARBA" id="ARBA00023239"/>
    </source>
</evidence>
<reference evidence="11 12" key="1">
    <citation type="submission" date="2018-01" db="EMBL/GenBank/DDBJ databases">
        <title>Halomonas endophytica sp. nov., isolated from storage liquid in the stems of Populus euphratica.</title>
        <authorList>
            <person name="Chen C."/>
        </authorList>
    </citation>
    <scope>NUCLEOTIDE SEQUENCE [LARGE SCALE GENOMIC DNA]</scope>
    <source>
        <strain evidence="11 12">MC28</strain>
    </source>
</reference>
<evidence type="ECO:0000313" key="11">
    <source>
        <dbReference type="EMBL" id="PMR78741.1"/>
    </source>
</evidence>
<evidence type="ECO:0000313" key="12">
    <source>
        <dbReference type="Proteomes" id="UP000235803"/>
    </source>
</evidence>